<organism evidence="2 3">
    <name type="scientific">Glutinoglossum americanum</name>
    <dbReference type="NCBI Taxonomy" id="1670608"/>
    <lineage>
        <taxon>Eukaryota</taxon>
        <taxon>Fungi</taxon>
        <taxon>Dikarya</taxon>
        <taxon>Ascomycota</taxon>
        <taxon>Pezizomycotina</taxon>
        <taxon>Geoglossomycetes</taxon>
        <taxon>Geoglossales</taxon>
        <taxon>Geoglossaceae</taxon>
        <taxon>Glutinoglossum</taxon>
    </lineage>
</organism>
<feature type="compositionally biased region" description="Basic and acidic residues" evidence="1">
    <location>
        <begin position="523"/>
        <end position="533"/>
    </location>
</feature>
<evidence type="ECO:0000313" key="2">
    <source>
        <dbReference type="EMBL" id="KAH0536491.1"/>
    </source>
</evidence>
<feature type="region of interest" description="Disordered" evidence="1">
    <location>
        <begin position="169"/>
        <end position="194"/>
    </location>
</feature>
<proteinExistence type="predicted"/>
<dbReference type="Proteomes" id="UP000698800">
    <property type="component" value="Unassembled WGS sequence"/>
</dbReference>
<feature type="compositionally biased region" description="Basic residues" evidence="1">
    <location>
        <begin position="91"/>
        <end position="109"/>
    </location>
</feature>
<feature type="compositionally biased region" description="Acidic residues" evidence="1">
    <location>
        <begin position="542"/>
        <end position="552"/>
    </location>
</feature>
<feature type="compositionally biased region" description="Acidic residues" evidence="1">
    <location>
        <begin position="581"/>
        <end position="597"/>
    </location>
</feature>
<sequence length="669" mass="75317">MLRDLKYAEAELLGREFSCRVCQKPLDSQDSQDKIFHVDGHYLGNSSQPKGNQPKGDRAEGDHSKDDQLKDNQSKSNQAKGVIKSSPRDASRRRRLRRNERHDRMRRLPHVAAEEESERGRPAEKLPTFECFFCHIVFKDRGMALDRQSKSQGQEIMNHYKVHFREHAASKRAAEDGSAVNPAKRQKPTGSEEERHCPRCWSSVEALGGEGRAFHKNSCFVLGEWVVLPAHAGRLKRAAYLDDKSAKQETIERGRRSKAHCSRCFRLFDLATTQEKDAHRTECGSLYQPWVYLDLREGRKRRALFLASEDNYDCIPEDEGPNGTSPVVSERFGAQLHCPVCYTYVQRMDEKARYAHGLKCGVSGPWYKTTIEYGRQRRLELGLEEGQTCPICFLDVAKKDYEWKKLHKIHCGGARRKWLYLKPEEANAKREHYLMMKEAQRDFVRRYCDWCYTCVHSLGKIKEQKHLRDCDAQSVMLSKGTAEGLRAHFLGKASTQDGINEDDGIKSSISGQADAGISGSESSETRASRERAVYGEPVGPSSDEDLALEEPESPGVAPQPSQLPTPSDLTSPRNAKLGGDDSADVDGGEGEEGEDDGTNPGEGGTKLQQFPDPVREVTSWELSDSDSNGSLPSRDWRPMMSLSKEELYKKAGLLHLLKKGEEVKGKGRA</sequence>
<dbReference type="OrthoDB" id="10648142at2759"/>
<feature type="region of interest" description="Disordered" evidence="1">
    <location>
        <begin position="38"/>
        <end position="121"/>
    </location>
</feature>
<reference evidence="2" key="1">
    <citation type="submission" date="2021-03" db="EMBL/GenBank/DDBJ databases">
        <title>Comparative genomics and phylogenomic investigation of the class Geoglossomycetes provide insights into ecological specialization and systematics.</title>
        <authorList>
            <person name="Melie T."/>
            <person name="Pirro S."/>
            <person name="Miller A.N."/>
            <person name="Quandt A."/>
        </authorList>
    </citation>
    <scope>NUCLEOTIDE SEQUENCE</scope>
    <source>
        <strain evidence="2">GBOQ0MN5Z8</strain>
    </source>
</reference>
<evidence type="ECO:0000313" key="3">
    <source>
        <dbReference type="Proteomes" id="UP000698800"/>
    </source>
</evidence>
<gene>
    <name evidence="2" type="ORF">FGG08_006644</name>
</gene>
<dbReference type="EMBL" id="JAGHQL010000202">
    <property type="protein sequence ID" value="KAH0536491.1"/>
    <property type="molecule type" value="Genomic_DNA"/>
</dbReference>
<dbReference type="AlphaFoldDB" id="A0A9P8I137"/>
<protein>
    <submittedName>
        <fullName evidence="2">Uncharacterized protein</fullName>
    </submittedName>
</protein>
<feature type="compositionally biased region" description="Basic and acidic residues" evidence="1">
    <location>
        <begin position="55"/>
        <end position="73"/>
    </location>
</feature>
<keyword evidence="3" id="KW-1185">Reference proteome</keyword>
<accession>A0A9P8I137</accession>
<feature type="compositionally biased region" description="Polar residues" evidence="1">
    <location>
        <begin position="620"/>
        <end position="631"/>
    </location>
</feature>
<comment type="caution">
    <text evidence="2">The sequence shown here is derived from an EMBL/GenBank/DDBJ whole genome shotgun (WGS) entry which is preliminary data.</text>
</comment>
<feature type="compositionally biased region" description="Polar residues" evidence="1">
    <location>
        <begin position="559"/>
        <end position="573"/>
    </location>
</feature>
<feature type="region of interest" description="Disordered" evidence="1">
    <location>
        <begin position="495"/>
        <end position="637"/>
    </location>
</feature>
<evidence type="ECO:0000256" key="1">
    <source>
        <dbReference type="SAM" id="MobiDB-lite"/>
    </source>
</evidence>
<name>A0A9P8I137_9PEZI</name>